<proteinExistence type="predicted"/>
<keyword evidence="1" id="KW-1133">Transmembrane helix</keyword>
<evidence type="ECO:0000313" key="4">
    <source>
        <dbReference type="Proteomes" id="UP000215332"/>
    </source>
</evidence>
<dbReference type="AlphaFoldDB" id="A0A239WGQ6"/>
<dbReference type="KEGG" id="cgrn:4412665_00945"/>
<feature type="transmembrane region" description="Helical" evidence="1">
    <location>
        <begin position="95"/>
        <end position="118"/>
    </location>
</feature>
<keyword evidence="1" id="KW-0812">Transmembrane</keyword>
<accession>A0A239WGQ6</accession>
<name>A0A239WGQ6_9ACTN</name>
<dbReference type="RefSeq" id="WP_021105968.1">
    <property type="nucleotide sequence ID" value="NZ_LT906441.1"/>
</dbReference>
<dbReference type="Pfam" id="PF11181">
    <property type="entry name" value="YflT"/>
    <property type="match status" value="1"/>
</dbReference>
<evidence type="ECO:0000313" key="3">
    <source>
        <dbReference type="EMBL" id="SNV33399.1"/>
    </source>
</evidence>
<organism evidence="3 4">
    <name type="scientific">Cutibacterium granulosum</name>
    <dbReference type="NCBI Taxonomy" id="33011"/>
    <lineage>
        <taxon>Bacteria</taxon>
        <taxon>Bacillati</taxon>
        <taxon>Actinomycetota</taxon>
        <taxon>Actinomycetes</taxon>
        <taxon>Propionibacteriales</taxon>
        <taxon>Propionibacteriaceae</taxon>
        <taxon>Cutibacterium</taxon>
    </lineage>
</organism>
<gene>
    <name evidence="3" type="ORF">SAMEA4412665_00945</name>
</gene>
<feature type="transmembrane region" description="Helical" evidence="1">
    <location>
        <begin position="66"/>
        <end position="89"/>
    </location>
</feature>
<keyword evidence="1" id="KW-0472">Membrane</keyword>
<sequence>MQPAHVSSLFQLEYPKPVVVVNDYETAQKVVDHLSDKEFPVENLCIVGTDLRSVERVIGRKTWGTVLGQGAISGVGMGLLVGLMMSFFYSLNSLVVMLLSGLLIGVVIGMITAAITYAMSRGERDYNSVQQVVATHYEVLAEHKVAQQARDLALELREVRDQVFNA</sequence>
<protein>
    <recommendedName>
        <fullName evidence="2">General stress protein 17M-like domain-containing protein</fullName>
    </recommendedName>
</protein>
<feature type="domain" description="General stress protein 17M-like" evidence="2">
    <location>
        <begin position="18"/>
        <end position="90"/>
    </location>
</feature>
<dbReference type="EMBL" id="LT906441">
    <property type="protein sequence ID" value="SNV33399.1"/>
    <property type="molecule type" value="Genomic_DNA"/>
</dbReference>
<dbReference type="InterPro" id="IPR025889">
    <property type="entry name" value="GSP17M-like_dom"/>
</dbReference>
<dbReference type="eggNOG" id="ENOG5032RS7">
    <property type="taxonomic scope" value="Bacteria"/>
</dbReference>
<evidence type="ECO:0000259" key="2">
    <source>
        <dbReference type="Pfam" id="PF11181"/>
    </source>
</evidence>
<dbReference type="Proteomes" id="UP000215332">
    <property type="component" value="Chromosome 1"/>
</dbReference>
<reference evidence="3 4" key="1">
    <citation type="submission" date="2017-06" db="EMBL/GenBank/DDBJ databases">
        <authorList>
            <consortium name="Pathogen Informatics"/>
        </authorList>
    </citation>
    <scope>NUCLEOTIDE SEQUENCE [LARGE SCALE GENOMIC DNA]</scope>
    <source>
        <strain evidence="3 4">NCTC11865</strain>
    </source>
</reference>
<evidence type="ECO:0000256" key="1">
    <source>
        <dbReference type="SAM" id="Phobius"/>
    </source>
</evidence>